<dbReference type="Proteomes" id="UP001224412">
    <property type="component" value="Unassembled WGS sequence"/>
</dbReference>
<keyword evidence="7 12" id="KW-0312">Gluconeogenesis</keyword>
<dbReference type="GO" id="GO:0004807">
    <property type="term" value="F:triose-phosphate isomerase activity"/>
    <property type="evidence" value="ECO:0007669"/>
    <property type="project" value="UniProtKB-UniRule"/>
</dbReference>
<dbReference type="PROSITE" id="PS00171">
    <property type="entry name" value="TIM_1"/>
    <property type="match status" value="1"/>
</dbReference>
<comment type="similarity">
    <text evidence="3 12 13">Belongs to the triosephosphate isomerase family.</text>
</comment>
<keyword evidence="9 12" id="KW-0324">Glycolysis</keyword>
<dbReference type="Gene3D" id="3.20.20.70">
    <property type="entry name" value="Aldolase class I"/>
    <property type="match status" value="1"/>
</dbReference>
<dbReference type="Pfam" id="PF00121">
    <property type="entry name" value="TIM"/>
    <property type="match status" value="1"/>
</dbReference>
<sequence>MPRTPLIAGNWKMNLDHLEAIKNIQKLTFALPKEYYEQVDIAVLAPFTDLRSIQTVVNGEKMKISYGAQNLAPQEKGAYTGDISAPMLAKLGCEWVILGHSERRQYHHETSDLVSQKAQVAHKHGIKPIVCVGESLDIRESGSYLDYIVEQARNSLDGLEAQQLKNTVLAYEPVWAIGTGKAASPKDAQEVCQALRTLVRRLSDDETADAIRILYGGSVQTDSIADIVAQPDIDGGLVGGASLDGEEFAKLAAASVAQL</sequence>
<feature type="binding site" evidence="12">
    <location>
        <begin position="10"/>
        <end position="12"/>
    </location>
    <ligand>
        <name>substrate</name>
    </ligand>
</feature>
<dbReference type="InterPro" id="IPR035990">
    <property type="entry name" value="TIM_sf"/>
</dbReference>
<comment type="subcellular location">
    <subcellularLocation>
        <location evidence="12 13">Cytoplasm</location>
    </subcellularLocation>
</comment>
<evidence type="ECO:0000256" key="9">
    <source>
        <dbReference type="ARBA" id="ARBA00023152"/>
    </source>
</evidence>
<evidence type="ECO:0000256" key="8">
    <source>
        <dbReference type="ARBA" id="ARBA00022490"/>
    </source>
</evidence>
<feature type="active site" description="Electrophile" evidence="12">
    <location>
        <position position="100"/>
    </location>
</feature>
<dbReference type="HAMAP" id="MF_00147_B">
    <property type="entry name" value="TIM_B"/>
    <property type="match status" value="1"/>
</dbReference>
<dbReference type="GO" id="GO:0019563">
    <property type="term" value="P:glycerol catabolic process"/>
    <property type="evidence" value="ECO:0007669"/>
    <property type="project" value="TreeGrafter"/>
</dbReference>
<feature type="binding site" evidence="12">
    <location>
        <position position="218"/>
    </location>
    <ligand>
        <name>substrate</name>
    </ligand>
</feature>
<dbReference type="SUPFAM" id="SSF51351">
    <property type="entry name" value="Triosephosphate isomerase (TIM)"/>
    <property type="match status" value="1"/>
</dbReference>
<evidence type="ECO:0000256" key="6">
    <source>
        <dbReference type="ARBA" id="ARBA00019397"/>
    </source>
</evidence>
<feature type="active site" description="Proton acceptor" evidence="12">
    <location>
        <position position="172"/>
    </location>
</feature>
<dbReference type="GO" id="GO:0046166">
    <property type="term" value="P:glyceraldehyde-3-phosphate biosynthetic process"/>
    <property type="evidence" value="ECO:0007669"/>
    <property type="project" value="TreeGrafter"/>
</dbReference>
<proteinExistence type="inferred from homology"/>
<evidence type="ECO:0000256" key="11">
    <source>
        <dbReference type="ARBA" id="ARBA00055680"/>
    </source>
</evidence>
<dbReference type="PANTHER" id="PTHR21139">
    <property type="entry name" value="TRIOSEPHOSPHATE ISOMERASE"/>
    <property type="match status" value="1"/>
</dbReference>
<dbReference type="AlphaFoldDB" id="A0AAP4F6G2"/>
<evidence type="ECO:0000256" key="13">
    <source>
        <dbReference type="RuleBase" id="RU363013"/>
    </source>
</evidence>
<name>A0AAP4F6G2_9CORY</name>
<protein>
    <recommendedName>
        <fullName evidence="6 12">Triosephosphate isomerase</fullName>
        <shortName evidence="12">TIM</shortName>
        <shortName evidence="12">TPI</shortName>
        <ecNumber evidence="5 12">5.3.1.1</ecNumber>
    </recommendedName>
    <alternativeName>
        <fullName evidence="12">Triose-phosphate isomerase</fullName>
    </alternativeName>
</protein>
<evidence type="ECO:0000256" key="3">
    <source>
        <dbReference type="ARBA" id="ARBA00007422"/>
    </source>
</evidence>
<evidence type="ECO:0000256" key="10">
    <source>
        <dbReference type="ARBA" id="ARBA00023235"/>
    </source>
</evidence>
<keyword evidence="10 12" id="KW-0413">Isomerase</keyword>
<dbReference type="InterPro" id="IPR013785">
    <property type="entry name" value="Aldolase_TIM"/>
</dbReference>
<keyword evidence="8 12" id="KW-0963">Cytoplasm</keyword>
<dbReference type="GO" id="GO:0005829">
    <property type="term" value="C:cytosol"/>
    <property type="evidence" value="ECO:0007669"/>
    <property type="project" value="TreeGrafter"/>
</dbReference>
<dbReference type="EMBL" id="JASNVH010000009">
    <property type="protein sequence ID" value="MDK4307228.1"/>
    <property type="molecule type" value="Genomic_DNA"/>
</dbReference>
<dbReference type="PANTHER" id="PTHR21139:SF42">
    <property type="entry name" value="TRIOSEPHOSPHATE ISOMERASE"/>
    <property type="match status" value="1"/>
</dbReference>
<organism evidence="14 15">
    <name type="scientific">Corynebacterium pseudodiphtheriticum</name>
    <dbReference type="NCBI Taxonomy" id="37637"/>
    <lineage>
        <taxon>Bacteria</taxon>
        <taxon>Bacillati</taxon>
        <taxon>Actinomycetota</taxon>
        <taxon>Actinomycetes</taxon>
        <taxon>Mycobacteriales</taxon>
        <taxon>Corynebacteriaceae</taxon>
        <taxon>Corynebacterium</taxon>
    </lineage>
</organism>
<reference evidence="14" key="1">
    <citation type="submission" date="2023-05" db="EMBL/GenBank/DDBJ databases">
        <title>Metabolic capabilities are highly conserved among human nasal-associated Corynebacterium species in pangenomic analyses.</title>
        <authorList>
            <person name="Tran T.H."/>
            <person name="Roberts A.Q."/>
            <person name="Escapa I.F."/>
            <person name="Gao W."/>
            <person name="Conlan S."/>
            <person name="Kong H."/>
            <person name="Segre J.A."/>
            <person name="Kelly M.S."/>
            <person name="Lemon K.P."/>
        </authorList>
    </citation>
    <scope>NUCLEOTIDE SEQUENCE</scope>
    <source>
        <strain evidence="14">KPL2773</strain>
    </source>
</reference>
<comment type="pathway">
    <text evidence="12 13">Carbohydrate degradation; glycolysis; D-glyceraldehyde 3-phosphate from glycerone phosphate: step 1/1.</text>
</comment>
<evidence type="ECO:0000256" key="12">
    <source>
        <dbReference type="HAMAP-Rule" id="MF_00147"/>
    </source>
</evidence>
<evidence type="ECO:0000256" key="1">
    <source>
        <dbReference type="ARBA" id="ARBA00000474"/>
    </source>
</evidence>
<dbReference type="GO" id="GO:0006096">
    <property type="term" value="P:glycolytic process"/>
    <property type="evidence" value="ECO:0007669"/>
    <property type="project" value="UniProtKB-UniRule"/>
</dbReference>
<comment type="subunit">
    <text evidence="4 12 13">Homodimer.</text>
</comment>
<comment type="caution">
    <text evidence="14">The sequence shown here is derived from an EMBL/GenBank/DDBJ whole genome shotgun (WGS) entry which is preliminary data.</text>
</comment>
<evidence type="ECO:0000256" key="7">
    <source>
        <dbReference type="ARBA" id="ARBA00022432"/>
    </source>
</evidence>
<dbReference type="PROSITE" id="PS51440">
    <property type="entry name" value="TIM_2"/>
    <property type="match status" value="1"/>
</dbReference>
<dbReference type="CDD" id="cd00311">
    <property type="entry name" value="TIM"/>
    <property type="match status" value="1"/>
</dbReference>
<feature type="binding site" evidence="12">
    <location>
        <begin position="239"/>
        <end position="240"/>
    </location>
    <ligand>
        <name>substrate</name>
    </ligand>
</feature>
<evidence type="ECO:0000313" key="14">
    <source>
        <dbReference type="EMBL" id="MDK4307228.1"/>
    </source>
</evidence>
<accession>A0AAP4F6G2</accession>
<dbReference type="GO" id="GO:0006094">
    <property type="term" value="P:gluconeogenesis"/>
    <property type="evidence" value="ECO:0007669"/>
    <property type="project" value="UniProtKB-UniRule"/>
</dbReference>
<comment type="catalytic activity">
    <reaction evidence="1 12 13">
        <text>D-glyceraldehyde 3-phosphate = dihydroxyacetone phosphate</text>
        <dbReference type="Rhea" id="RHEA:18585"/>
        <dbReference type="ChEBI" id="CHEBI:57642"/>
        <dbReference type="ChEBI" id="CHEBI:59776"/>
        <dbReference type="EC" id="5.3.1.1"/>
    </reaction>
</comment>
<dbReference type="NCBIfam" id="TIGR00419">
    <property type="entry name" value="tim"/>
    <property type="match status" value="1"/>
</dbReference>
<dbReference type="InterPro" id="IPR000652">
    <property type="entry name" value="Triosephosphate_isomerase"/>
</dbReference>
<evidence type="ECO:0000256" key="4">
    <source>
        <dbReference type="ARBA" id="ARBA00011738"/>
    </source>
</evidence>
<dbReference type="RefSeq" id="WP_126856107.1">
    <property type="nucleotide sequence ID" value="NZ_CP100362.1"/>
</dbReference>
<evidence type="ECO:0000256" key="2">
    <source>
        <dbReference type="ARBA" id="ARBA00004742"/>
    </source>
</evidence>
<feature type="binding site" evidence="12">
    <location>
        <position position="178"/>
    </location>
    <ligand>
        <name>substrate</name>
    </ligand>
</feature>
<dbReference type="InterPro" id="IPR020861">
    <property type="entry name" value="Triosephosphate_isomerase_AS"/>
</dbReference>
<comment type="function">
    <text evidence="11 12">Involved in the gluconeogenesis. Catalyzes stereospecifically the conversion of dihydroxyacetone phosphate (DHAP) to D-glyceraldehyde-3-phosphate (G3P).</text>
</comment>
<dbReference type="FunFam" id="3.20.20.70:FF:000020">
    <property type="entry name" value="Triosephosphate isomerase"/>
    <property type="match status" value="1"/>
</dbReference>
<dbReference type="InterPro" id="IPR022896">
    <property type="entry name" value="TrioseP_Isoase_bac/euk"/>
</dbReference>
<evidence type="ECO:0000256" key="5">
    <source>
        <dbReference type="ARBA" id="ARBA00011940"/>
    </source>
</evidence>
<dbReference type="EC" id="5.3.1.1" evidence="5 12"/>
<gene>
    <name evidence="12 14" type="primary">tpiA</name>
    <name evidence="14" type="ORF">QPX42_06705</name>
</gene>
<evidence type="ECO:0000313" key="15">
    <source>
        <dbReference type="Proteomes" id="UP001224412"/>
    </source>
</evidence>
<comment type="pathway">
    <text evidence="2 12 13">Carbohydrate biosynthesis; gluconeogenesis.</text>
</comment>